<accession>A0AAW9QV88</accession>
<dbReference type="Gene3D" id="2.20.130.10">
    <property type="entry name" value="CAC2371-like domains"/>
    <property type="match status" value="1"/>
</dbReference>
<dbReference type="AlphaFoldDB" id="A0AAW9QV88"/>
<keyword evidence="2" id="KW-0489">Methyltransferase</keyword>
<evidence type="ECO:0000259" key="1">
    <source>
        <dbReference type="Pfam" id="PF13649"/>
    </source>
</evidence>
<dbReference type="EC" id="2.1.-.-" evidence="2"/>
<dbReference type="CDD" id="cd02440">
    <property type="entry name" value="AdoMet_MTases"/>
    <property type="match status" value="1"/>
</dbReference>
<dbReference type="GO" id="GO:0008168">
    <property type="term" value="F:methyltransferase activity"/>
    <property type="evidence" value="ECO:0007669"/>
    <property type="project" value="UniProtKB-KW"/>
</dbReference>
<name>A0AAW9QV88_9CHRO</name>
<gene>
    <name evidence="2" type="ORF">V0288_05380</name>
</gene>
<dbReference type="SUPFAM" id="SSF53335">
    <property type="entry name" value="S-adenosyl-L-methionine-dependent methyltransferases"/>
    <property type="match status" value="1"/>
</dbReference>
<dbReference type="GO" id="GO:0032259">
    <property type="term" value="P:methylation"/>
    <property type="evidence" value="ECO:0007669"/>
    <property type="project" value="UniProtKB-KW"/>
</dbReference>
<dbReference type="RefSeq" id="WP_332864001.1">
    <property type="nucleotide sequence ID" value="NZ_JBAFSM010000008.1"/>
</dbReference>
<comment type="caution">
    <text evidence="2">The sequence shown here is derived from an EMBL/GenBank/DDBJ whole genome shotgun (WGS) entry which is preliminary data.</text>
</comment>
<dbReference type="InterPro" id="IPR029063">
    <property type="entry name" value="SAM-dependent_MTases_sf"/>
</dbReference>
<evidence type="ECO:0000313" key="2">
    <source>
        <dbReference type="EMBL" id="MEG3436544.1"/>
    </source>
</evidence>
<feature type="domain" description="Methyltransferase" evidence="1">
    <location>
        <begin position="47"/>
        <end position="145"/>
    </location>
</feature>
<protein>
    <submittedName>
        <fullName evidence="2">Class I SAM-dependent methyltransferase</fullName>
        <ecNumber evidence="2">2.1.-.-</ecNumber>
    </submittedName>
</protein>
<dbReference type="Proteomes" id="UP001328733">
    <property type="component" value="Unassembled WGS sequence"/>
</dbReference>
<organism evidence="2 3">
    <name type="scientific">Pannus brasiliensis CCIBt3594</name>
    <dbReference type="NCBI Taxonomy" id="1427578"/>
    <lineage>
        <taxon>Bacteria</taxon>
        <taxon>Bacillati</taxon>
        <taxon>Cyanobacteriota</taxon>
        <taxon>Cyanophyceae</taxon>
        <taxon>Oscillatoriophycideae</taxon>
        <taxon>Chroococcales</taxon>
        <taxon>Microcystaceae</taxon>
        <taxon>Pannus</taxon>
    </lineage>
</organism>
<keyword evidence="2" id="KW-0808">Transferase</keyword>
<dbReference type="Gene3D" id="3.40.50.150">
    <property type="entry name" value="Vaccinia Virus protein VP39"/>
    <property type="match status" value="1"/>
</dbReference>
<dbReference type="InterPro" id="IPR041698">
    <property type="entry name" value="Methyltransf_25"/>
</dbReference>
<dbReference type="Pfam" id="PF13649">
    <property type="entry name" value="Methyltransf_25"/>
    <property type="match status" value="1"/>
</dbReference>
<keyword evidence="3" id="KW-1185">Reference proteome</keyword>
<reference evidence="2 3" key="1">
    <citation type="submission" date="2024-01" db="EMBL/GenBank/DDBJ databases">
        <title>Genomic insights into the taxonomy and metabolism of the cyanobacterium Pannus brasiliensis CCIBt3594.</title>
        <authorList>
            <person name="Machado M."/>
            <person name="Botero N.B."/>
            <person name="Andreote A.P.D."/>
            <person name="Feitosa A.M.T."/>
            <person name="Popin R."/>
            <person name="Sivonen K."/>
            <person name="Fiore M.F."/>
        </authorList>
    </citation>
    <scope>NUCLEOTIDE SEQUENCE [LARGE SCALE GENOMIC DNA]</scope>
    <source>
        <strain evidence="2 3">CCIBt3594</strain>
    </source>
</reference>
<dbReference type="EMBL" id="JBAFSM010000008">
    <property type="protein sequence ID" value="MEG3436544.1"/>
    <property type="molecule type" value="Genomic_DNA"/>
</dbReference>
<proteinExistence type="predicted"/>
<evidence type="ECO:0000313" key="3">
    <source>
        <dbReference type="Proteomes" id="UP001328733"/>
    </source>
</evidence>
<sequence length="252" mass="29524">MLLMFTVDTVNNFARYHDLLCQDKDYTGEARFIRTLLRKYSPNARSILEVNCGTGYRSLLLAESGYERIHGIDRDAERIDRGRERLQAVPLEIARKLRFDRSVTVRFEERFDVAFSLFHAINYPLKMGSLQAIFTAVKKHLSPEGTFVFDCWYGPPVLADLPAVRVKRLEVEEILLDRATGFGDSLDREFTRYQIENALEELQNIHPTRYWFERELEDLFDRTGLQLIDRALWMHENIAGFDTWGIYFIGKV</sequence>